<evidence type="ECO:0000313" key="1">
    <source>
        <dbReference type="EMBL" id="AJA06805.1"/>
    </source>
</evidence>
<accession>A0A6S4GR65</accession>
<dbReference type="RefSeq" id="WP_039327283.1">
    <property type="nucleotide sequence ID" value="NZ_CP007496.1"/>
</dbReference>
<name>A0A6S4GR65_9BACT</name>
<proteinExistence type="predicted"/>
<sequence length="130" mass="15373">MNNYSNFVFPNIVFEAFPILEKLGYVRQFAPLVPLYPDTTFHLFADNNGRFLVLVMTDYADPIDQSQELKNISGEYAFEFTKLIKPYENDEYIEIKENDEILENPTVSDTDSYYRFYVAETKHKVDLRYP</sequence>
<keyword evidence="2" id="KW-1185">Reference proteome</keyword>
<protein>
    <submittedName>
        <fullName evidence="1">Uncharacterized protein</fullName>
    </submittedName>
</protein>
<reference evidence="1 2" key="1">
    <citation type="journal article" date="2015" name="Proc. Natl. Acad. Sci. U.S.A.">
        <title>Cultivation of a human-associated TM7 phylotype reveals a reduced genome and epibiotic parasitic lifestyle.</title>
        <authorList>
            <person name="He X."/>
            <person name="McLean J.S."/>
            <person name="Edlund A."/>
            <person name="Yooseph S."/>
            <person name="Hall A.P."/>
            <person name="Liu S.Y."/>
            <person name="Dorrestein P.C."/>
            <person name="Esquenazi E."/>
            <person name="Hunter R.C."/>
            <person name="Cheng G."/>
            <person name="Nelson K.E."/>
            <person name="Lux R."/>
            <person name="Shi W."/>
        </authorList>
    </citation>
    <scope>NUCLEOTIDE SEQUENCE [LARGE SCALE GENOMIC DNA]</scope>
    <source>
        <strain evidence="1 2">TM7x</strain>
    </source>
</reference>
<dbReference type="AlphaFoldDB" id="A0A6S4GR65"/>
<dbReference type="Proteomes" id="UP000030902">
    <property type="component" value="Chromosome"/>
</dbReference>
<gene>
    <name evidence="1" type="ORF">TM7x_01600</name>
</gene>
<organism evidence="1 2">
    <name type="scientific">Candidatus Nanosynbacter lyticus</name>
    <dbReference type="NCBI Taxonomy" id="2093824"/>
    <lineage>
        <taxon>Bacteria</taxon>
        <taxon>Candidatus Saccharimonadota</taxon>
        <taxon>Candidatus Saccharimonadia</taxon>
        <taxon>Candidatus Nanosynbacterales</taxon>
        <taxon>Candidatus Nanosynbacteraceae</taxon>
        <taxon>Candidatus Nanosynbacter</taxon>
    </lineage>
</organism>
<evidence type="ECO:0000313" key="2">
    <source>
        <dbReference type="Proteomes" id="UP000030902"/>
    </source>
</evidence>
<dbReference type="KEGG" id="sox:TM7x_01600"/>
<dbReference type="EMBL" id="CP007496">
    <property type="protein sequence ID" value="AJA06805.1"/>
    <property type="molecule type" value="Genomic_DNA"/>
</dbReference>